<evidence type="ECO:0000256" key="1">
    <source>
        <dbReference type="ARBA" id="ARBA00001946"/>
    </source>
</evidence>
<dbReference type="InterPro" id="IPR001206">
    <property type="entry name" value="Diacylglycerol_kinase_cat_dom"/>
</dbReference>
<keyword evidence="4" id="KW-0067">ATP-binding</keyword>
<proteinExistence type="inferred from homology"/>
<dbReference type="PANTHER" id="PTHR12358">
    <property type="entry name" value="SPHINGOSINE KINASE"/>
    <property type="match status" value="1"/>
</dbReference>
<dbReference type="InterPro" id="IPR050187">
    <property type="entry name" value="Lipid_Phosphate_FormReg"/>
</dbReference>
<gene>
    <name evidence="6" type="ORF">RU96_GL001558</name>
</gene>
<feature type="domain" description="DAGKc" evidence="5">
    <location>
        <begin position="1"/>
        <end position="129"/>
    </location>
</feature>
<reference evidence="6 7" key="1">
    <citation type="submission" date="2014-12" db="EMBL/GenBank/DDBJ databases">
        <title>Draft genome sequences of 29 type strains of Enterococci.</title>
        <authorList>
            <person name="Zhong Z."/>
            <person name="Sun Z."/>
            <person name="Liu W."/>
            <person name="Zhang W."/>
            <person name="Zhang H."/>
        </authorList>
    </citation>
    <scope>NUCLEOTIDE SEQUENCE [LARGE SCALE GENOMIC DNA]</scope>
    <source>
        <strain evidence="6 7">DSM 21207</strain>
    </source>
</reference>
<organism evidence="6 7">
    <name type="scientific">Enterococcus canintestini</name>
    <dbReference type="NCBI Taxonomy" id="317010"/>
    <lineage>
        <taxon>Bacteria</taxon>
        <taxon>Bacillati</taxon>
        <taxon>Bacillota</taxon>
        <taxon>Bacilli</taxon>
        <taxon>Lactobacillales</taxon>
        <taxon>Enterococcaceae</taxon>
        <taxon>Enterococcus</taxon>
    </lineage>
</organism>
<dbReference type="AlphaFoldDB" id="A0A1L8R8H0"/>
<dbReference type="OrthoDB" id="142078at2"/>
<dbReference type="Gene3D" id="2.60.200.40">
    <property type="match status" value="1"/>
</dbReference>
<name>A0A1L8R8H0_9ENTE</name>
<evidence type="ECO:0000256" key="2">
    <source>
        <dbReference type="ARBA" id="ARBA00005983"/>
    </source>
</evidence>
<dbReference type="PANTHER" id="PTHR12358:SF54">
    <property type="entry name" value="SPHINGOSINE KINASE RELATED PROTEIN"/>
    <property type="match status" value="1"/>
</dbReference>
<accession>A0A1L8R8H0</accession>
<dbReference type="PROSITE" id="PS50146">
    <property type="entry name" value="DAGK"/>
    <property type="match status" value="1"/>
</dbReference>
<comment type="similarity">
    <text evidence="2">Belongs to the diacylglycerol/lipid kinase family.</text>
</comment>
<evidence type="ECO:0000256" key="3">
    <source>
        <dbReference type="ARBA" id="ARBA00022741"/>
    </source>
</evidence>
<dbReference type="InterPro" id="IPR017438">
    <property type="entry name" value="ATP-NAD_kinase_N"/>
</dbReference>
<protein>
    <recommendedName>
        <fullName evidence="5">DAGKc domain-containing protein</fullName>
    </recommendedName>
</protein>
<dbReference type="STRING" id="317010.RU96_GL001558"/>
<dbReference type="InterPro" id="IPR016064">
    <property type="entry name" value="NAD/diacylglycerol_kinase_sf"/>
</dbReference>
<comment type="cofactor">
    <cofactor evidence="1">
        <name>Mg(2+)</name>
        <dbReference type="ChEBI" id="CHEBI:18420"/>
    </cofactor>
</comment>
<evidence type="ECO:0000259" key="5">
    <source>
        <dbReference type="PROSITE" id="PS50146"/>
    </source>
</evidence>
<dbReference type="Gene3D" id="3.40.50.10330">
    <property type="entry name" value="Probable inorganic polyphosphate/atp-NAD kinase, domain 1"/>
    <property type="match status" value="1"/>
</dbReference>
<evidence type="ECO:0000256" key="4">
    <source>
        <dbReference type="ARBA" id="ARBA00022840"/>
    </source>
</evidence>
<sequence length="302" mass="33473">MHYAIFYNPTAGRGNNEDTAKKIATKLKAAGHTSEPLTAPNPKKAVEKICQAVTEYDGLISIGGDGTLNLVATAFLQAKKTIPLGIIPGGTINNFAKRWQIPHDLDAAVNLILDQHLKQVGIGACQDRQKAIVSSLTFGSLADISNQVRQSEKRKFGLLIYPLKGIKQISQKASYKVQVQTEDFNEKIKVWIFLLTTTHLVGGIDYVPSSPHAFHVSILHNMRLGKLFQLLFFVLTGNLRQKKAHTLTYLKPKKIKLTPLEKKQIYSRIDGDKGPVLPLTIEFLDGFLPIYAKKTQDDTSSK</sequence>
<dbReference type="NCBIfam" id="TIGR00147">
    <property type="entry name" value="YegS/Rv2252/BmrU family lipid kinase"/>
    <property type="match status" value="1"/>
</dbReference>
<comment type="caution">
    <text evidence="6">The sequence shown here is derived from an EMBL/GenBank/DDBJ whole genome shotgun (WGS) entry which is preliminary data.</text>
</comment>
<dbReference type="GO" id="GO:0005524">
    <property type="term" value="F:ATP binding"/>
    <property type="evidence" value="ECO:0007669"/>
    <property type="project" value="UniProtKB-KW"/>
</dbReference>
<dbReference type="GO" id="GO:0008654">
    <property type="term" value="P:phospholipid biosynthetic process"/>
    <property type="evidence" value="ECO:0007669"/>
    <property type="project" value="InterPro"/>
</dbReference>
<evidence type="ECO:0000313" key="7">
    <source>
        <dbReference type="Proteomes" id="UP000182835"/>
    </source>
</evidence>
<evidence type="ECO:0000313" key="6">
    <source>
        <dbReference type="EMBL" id="OJG16061.1"/>
    </source>
</evidence>
<dbReference type="SMART" id="SM00046">
    <property type="entry name" value="DAGKc"/>
    <property type="match status" value="1"/>
</dbReference>
<dbReference type="Pfam" id="PF00781">
    <property type="entry name" value="DAGK_cat"/>
    <property type="match status" value="1"/>
</dbReference>
<dbReference type="SUPFAM" id="SSF111331">
    <property type="entry name" value="NAD kinase/diacylglycerol kinase-like"/>
    <property type="match status" value="1"/>
</dbReference>
<dbReference type="InterPro" id="IPR005218">
    <property type="entry name" value="Diacylglycerol/lipid_kinase"/>
</dbReference>
<dbReference type="RefSeq" id="WP_071864091.1">
    <property type="nucleotide sequence ID" value="NZ_JBHLVQ010000033.1"/>
</dbReference>
<dbReference type="EMBL" id="JXKG01000003">
    <property type="protein sequence ID" value="OJG16061.1"/>
    <property type="molecule type" value="Genomic_DNA"/>
</dbReference>
<keyword evidence="3" id="KW-0547">Nucleotide-binding</keyword>
<dbReference type="GO" id="GO:0016301">
    <property type="term" value="F:kinase activity"/>
    <property type="evidence" value="ECO:0007669"/>
    <property type="project" value="InterPro"/>
</dbReference>
<dbReference type="Proteomes" id="UP000182835">
    <property type="component" value="Unassembled WGS sequence"/>
</dbReference>